<feature type="domain" description="Mce/MlaD" evidence="2">
    <location>
        <begin position="38"/>
        <end position="115"/>
    </location>
</feature>
<dbReference type="InterPro" id="IPR003399">
    <property type="entry name" value="Mce/MlaD"/>
</dbReference>
<evidence type="ECO:0000256" key="1">
    <source>
        <dbReference type="SAM" id="Phobius"/>
    </source>
</evidence>
<proteinExistence type="predicted"/>
<protein>
    <submittedName>
        <fullName evidence="3">MCE family protein</fullName>
    </submittedName>
</protein>
<accession>A0ABS6AE84</accession>
<dbReference type="Pfam" id="PF02470">
    <property type="entry name" value="MlaD"/>
    <property type="match status" value="1"/>
</dbReference>
<keyword evidence="4" id="KW-1185">Reference proteome</keyword>
<keyword evidence="1" id="KW-0812">Transmembrane</keyword>
<organism evidence="3 4">
    <name type="scientific">Paracoccus marinaquae</name>
    <dbReference type="NCBI Taxonomy" id="2841926"/>
    <lineage>
        <taxon>Bacteria</taxon>
        <taxon>Pseudomonadati</taxon>
        <taxon>Pseudomonadota</taxon>
        <taxon>Alphaproteobacteria</taxon>
        <taxon>Rhodobacterales</taxon>
        <taxon>Paracoccaceae</taxon>
        <taxon>Paracoccus</taxon>
    </lineage>
</organism>
<dbReference type="Proteomes" id="UP001166191">
    <property type="component" value="Unassembled WGS sequence"/>
</dbReference>
<sequence length="419" mass="44529">METKANFILIGAFTTAGFLALLGFLMWFAKLQLDRTYDRYDVYFTEVSGLAVSSEVRFAGLNVGTVVDMRLAPDSDGPVRVRLEVAEGTPIRVTSRASIESLGVTGVSYVSITSGNTATPLLREQSDQSIPVIRSTRSALQTLAEQGPEIIERLNTVADQLTRLLGDENQTRVSNILGNVERASGNLDRAMADVSSATDAIGEAAEGISAFGKTLDRLSGTADTALVDFSKAAQTADGTFATATQTLEAVRGYVNSDLTDLTRRLDETAATLQTDLSQLAARAETSFDALDRTLNAGTGAFEAAQEIFGTDLGPIIADLRVTLTSVSEAIGSVSDRLPGIVDQVGNAADSAASAFASLRDLLDGARQPVQAFATEALPQFSRLSVELRGLVGNVNQFVDALKRNPAQILTGPRVPEFRR</sequence>
<reference evidence="3" key="1">
    <citation type="submission" date="2021-06" db="EMBL/GenBank/DDBJ databases">
        <title>Paracoccus bacterium XHP0099 sp. nov., isolated from the surface waters of the Yellow Sea.</title>
        <authorList>
            <person name="Xue H."/>
            <person name="Zhang D."/>
        </authorList>
    </citation>
    <scope>NUCLEOTIDE SEQUENCE</scope>
    <source>
        <strain evidence="3">XHP0099</strain>
    </source>
</reference>
<name>A0ABS6AE84_9RHOB</name>
<evidence type="ECO:0000259" key="2">
    <source>
        <dbReference type="Pfam" id="PF02470"/>
    </source>
</evidence>
<dbReference type="PANTHER" id="PTHR36698">
    <property type="entry name" value="BLL5892 PROTEIN"/>
    <property type="match status" value="1"/>
</dbReference>
<dbReference type="EMBL" id="JAHKNG010000002">
    <property type="protein sequence ID" value="MBU3028903.1"/>
    <property type="molecule type" value="Genomic_DNA"/>
</dbReference>
<feature type="transmembrane region" description="Helical" evidence="1">
    <location>
        <begin position="7"/>
        <end position="29"/>
    </location>
</feature>
<comment type="caution">
    <text evidence="3">The sequence shown here is derived from an EMBL/GenBank/DDBJ whole genome shotgun (WGS) entry which is preliminary data.</text>
</comment>
<evidence type="ECO:0000313" key="4">
    <source>
        <dbReference type="Proteomes" id="UP001166191"/>
    </source>
</evidence>
<evidence type="ECO:0000313" key="3">
    <source>
        <dbReference type="EMBL" id="MBU3028903.1"/>
    </source>
</evidence>
<dbReference type="RefSeq" id="WP_216031598.1">
    <property type="nucleotide sequence ID" value="NZ_JAHKNG010000002.1"/>
</dbReference>
<keyword evidence="1" id="KW-1133">Transmembrane helix</keyword>
<keyword evidence="1" id="KW-0472">Membrane</keyword>
<gene>
    <name evidence="3" type="ORF">KNW02_02070</name>
</gene>
<dbReference type="PANTHER" id="PTHR36698:SF3">
    <property type="entry name" value="ABC-TYPE TRANSPORT AUXILIARY LIPOPROTEIN COMPONENT DOMAIN-CONTAINING PROTEIN"/>
    <property type="match status" value="1"/>
</dbReference>